<accession>A6UNJ5</accession>
<organism evidence="1 2">
    <name type="scientific">Methanococcus vannielii (strain ATCC 35089 / DSM 1224 / JCM 13029 / OCM 148 / SB)</name>
    <dbReference type="NCBI Taxonomy" id="406327"/>
    <lineage>
        <taxon>Archaea</taxon>
        <taxon>Methanobacteriati</taxon>
        <taxon>Methanobacteriota</taxon>
        <taxon>Methanomada group</taxon>
        <taxon>Methanococci</taxon>
        <taxon>Methanococcales</taxon>
        <taxon>Methanococcaceae</taxon>
        <taxon>Methanococcus</taxon>
    </lineage>
</organism>
<dbReference type="HOGENOM" id="CLU_138333_0_0_2"/>
<dbReference type="AlphaFoldDB" id="A6UNJ5"/>
<dbReference type="RefSeq" id="WP_011971971.1">
    <property type="nucleotide sequence ID" value="NC_009634.1"/>
</dbReference>
<dbReference type="EMBL" id="CP000742">
    <property type="protein sequence ID" value="ABR54067.1"/>
    <property type="molecule type" value="Genomic_DNA"/>
</dbReference>
<evidence type="ECO:0000313" key="1">
    <source>
        <dbReference type="EMBL" id="ABR54067.1"/>
    </source>
</evidence>
<reference evidence="1" key="1">
    <citation type="submission" date="2007-06" db="EMBL/GenBank/DDBJ databases">
        <title>Complete sequence of Methanococcus vannielii SB.</title>
        <authorList>
            <consortium name="US DOE Joint Genome Institute"/>
            <person name="Copeland A."/>
            <person name="Lucas S."/>
            <person name="Lapidus A."/>
            <person name="Barry K."/>
            <person name="Glavina del Rio T."/>
            <person name="Dalin E."/>
            <person name="Tice H."/>
            <person name="Pitluck S."/>
            <person name="Chain P."/>
            <person name="Malfatti S."/>
            <person name="Shin M."/>
            <person name="Vergez L."/>
            <person name="Schmutz J."/>
            <person name="Larimer F."/>
            <person name="Land M."/>
            <person name="Hauser L."/>
            <person name="Kyrpides N."/>
            <person name="Anderson I."/>
            <person name="Sieprawska-Lupa M."/>
            <person name="Whitman W.B."/>
            <person name="Richardson P."/>
        </authorList>
    </citation>
    <scope>NUCLEOTIDE SEQUENCE [LARGE SCALE GENOMIC DNA]</scope>
    <source>
        <strain evidence="1">SB</strain>
    </source>
</reference>
<sequence length="158" mass="18723">MDECYEIFDECYSSARNTSSVILKYFIKYSEFEKKGLENMDPYIYAKLACQAMFIYRLLEKEIGLQNLTKDERNAVMVMRRYKQMEVSDPSPKNYVKFSLWKNSEGTLKYKISDYQQDLKSEDGFEKLYAYLIPHPEIMHVIKEVFLKVALSKGIIEL</sequence>
<dbReference type="Proteomes" id="UP000001107">
    <property type="component" value="Chromosome"/>
</dbReference>
<name>A6UNJ5_METVS</name>
<gene>
    <name evidence="1" type="ordered locus">Mevan_0156</name>
</gene>
<dbReference type="KEGG" id="mvn:Mevan_0156"/>
<dbReference type="eggNOG" id="arCOG06593">
    <property type="taxonomic scope" value="Archaea"/>
</dbReference>
<dbReference type="OrthoDB" id="60196at2157"/>
<keyword evidence="2" id="KW-1185">Reference proteome</keyword>
<dbReference type="GeneID" id="5324634"/>
<evidence type="ECO:0000313" key="2">
    <source>
        <dbReference type="Proteomes" id="UP000001107"/>
    </source>
</evidence>
<protein>
    <submittedName>
        <fullName evidence="1">Uncharacterized protein</fullName>
    </submittedName>
</protein>
<proteinExistence type="predicted"/>